<name>A0A0F9YVE9_9ZZZZ</name>
<feature type="transmembrane region" description="Helical" evidence="1">
    <location>
        <begin position="212"/>
        <end position="235"/>
    </location>
</feature>
<feature type="transmembrane region" description="Helical" evidence="1">
    <location>
        <begin position="62"/>
        <end position="81"/>
    </location>
</feature>
<comment type="caution">
    <text evidence="3">The sequence shown here is derived from an EMBL/GenBank/DDBJ whole genome shotgun (WGS) entry which is preliminary data.</text>
</comment>
<reference evidence="3" key="1">
    <citation type="journal article" date="2015" name="Nature">
        <title>Complex archaea that bridge the gap between prokaryotes and eukaryotes.</title>
        <authorList>
            <person name="Spang A."/>
            <person name="Saw J.H."/>
            <person name="Jorgensen S.L."/>
            <person name="Zaremba-Niedzwiedzka K."/>
            <person name="Martijn J."/>
            <person name="Lind A.E."/>
            <person name="van Eijk R."/>
            <person name="Schleper C."/>
            <person name="Guy L."/>
            <person name="Ettema T.J."/>
        </authorList>
    </citation>
    <scope>NUCLEOTIDE SEQUENCE</scope>
</reference>
<protein>
    <recommendedName>
        <fullName evidence="2">EamA domain-containing protein</fullName>
    </recommendedName>
</protein>
<feature type="domain" description="EamA" evidence="2">
    <location>
        <begin position="40"/>
        <end position="163"/>
    </location>
</feature>
<feature type="domain" description="EamA" evidence="2">
    <location>
        <begin position="172"/>
        <end position="321"/>
    </location>
</feature>
<dbReference type="GO" id="GO:0016020">
    <property type="term" value="C:membrane"/>
    <property type="evidence" value="ECO:0007669"/>
    <property type="project" value="InterPro"/>
</dbReference>
<gene>
    <name evidence="3" type="ORF">LCGC14_0038880</name>
</gene>
<keyword evidence="1" id="KW-0472">Membrane</keyword>
<proteinExistence type="predicted"/>
<sequence length="335" mass="35981">MVFVFHLNFVFCQRLYHHTMPTPRTAEHIATTKAWVQIHVCVVLWGFTAILGKLITLEALPLVLWRMGLVAASLFLLPVVWRSVMALKPSLVLVYAGIGTLVALHWLTFYGAIKLSNASVAVTCIATVPVFLSLVEPVLAGRRFQLKELLLGLMVLPGIVLVVGGTPETMNTGITMGIVSAMFVALFAALNKRFILRADPLCMTAIEMASGCALLVVVGLVAGSVSALTSVAGILDTSTSIFAVPQGNDMLWMAVLAFGCTLLPFALSLMALRHLSAYASALAVNLEPIYAIALAALLLGEQQELSARFYLGASIIIAVVLIYPWLMRSRSGKVA</sequence>
<accession>A0A0F9YVE9</accession>
<keyword evidence="1" id="KW-0812">Transmembrane</keyword>
<feature type="transmembrane region" description="Helical" evidence="1">
    <location>
        <begin position="149"/>
        <end position="167"/>
    </location>
</feature>
<evidence type="ECO:0000259" key="2">
    <source>
        <dbReference type="Pfam" id="PF00892"/>
    </source>
</evidence>
<feature type="transmembrane region" description="Helical" evidence="1">
    <location>
        <begin position="34"/>
        <end position="56"/>
    </location>
</feature>
<feature type="transmembrane region" description="Helical" evidence="1">
    <location>
        <begin position="93"/>
        <end position="113"/>
    </location>
</feature>
<feature type="transmembrane region" description="Helical" evidence="1">
    <location>
        <begin position="305"/>
        <end position="326"/>
    </location>
</feature>
<feature type="transmembrane region" description="Helical" evidence="1">
    <location>
        <begin position="119"/>
        <end position="140"/>
    </location>
</feature>
<dbReference type="InterPro" id="IPR000620">
    <property type="entry name" value="EamA_dom"/>
</dbReference>
<evidence type="ECO:0000313" key="3">
    <source>
        <dbReference type="EMBL" id="KKO08769.1"/>
    </source>
</evidence>
<dbReference type="SUPFAM" id="SSF103481">
    <property type="entry name" value="Multidrug resistance efflux transporter EmrE"/>
    <property type="match status" value="2"/>
</dbReference>
<dbReference type="AlphaFoldDB" id="A0A0F9YVE9"/>
<feature type="transmembrane region" description="Helical" evidence="1">
    <location>
        <begin position="173"/>
        <end position="191"/>
    </location>
</feature>
<dbReference type="PANTHER" id="PTHR22911:SF79">
    <property type="entry name" value="MOBA-LIKE NTP TRANSFERASE DOMAIN-CONTAINING PROTEIN"/>
    <property type="match status" value="1"/>
</dbReference>
<keyword evidence="1" id="KW-1133">Transmembrane helix</keyword>
<organism evidence="3">
    <name type="scientific">marine sediment metagenome</name>
    <dbReference type="NCBI Taxonomy" id="412755"/>
    <lineage>
        <taxon>unclassified sequences</taxon>
        <taxon>metagenomes</taxon>
        <taxon>ecological metagenomes</taxon>
    </lineage>
</organism>
<dbReference type="EMBL" id="LAZR01000008">
    <property type="protein sequence ID" value="KKO08769.1"/>
    <property type="molecule type" value="Genomic_DNA"/>
</dbReference>
<dbReference type="Pfam" id="PF00892">
    <property type="entry name" value="EamA"/>
    <property type="match status" value="2"/>
</dbReference>
<feature type="transmembrane region" description="Helical" evidence="1">
    <location>
        <begin position="250"/>
        <end position="272"/>
    </location>
</feature>
<evidence type="ECO:0000256" key="1">
    <source>
        <dbReference type="SAM" id="Phobius"/>
    </source>
</evidence>
<dbReference type="InterPro" id="IPR037185">
    <property type="entry name" value="EmrE-like"/>
</dbReference>
<dbReference type="PANTHER" id="PTHR22911">
    <property type="entry name" value="ACYL-MALONYL CONDENSING ENZYME-RELATED"/>
    <property type="match status" value="1"/>
</dbReference>
<feature type="transmembrane region" description="Helical" evidence="1">
    <location>
        <begin position="279"/>
        <end position="299"/>
    </location>
</feature>